<evidence type="ECO:0000256" key="2">
    <source>
        <dbReference type="ARBA" id="ARBA00009387"/>
    </source>
</evidence>
<dbReference type="InterPro" id="IPR008258">
    <property type="entry name" value="Transglycosylase_SLT_dom_1"/>
</dbReference>
<feature type="domain" description="Transglycosylase SLT" evidence="5">
    <location>
        <begin position="519"/>
        <end position="617"/>
    </location>
</feature>
<evidence type="ECO:0000313" key="7">
    <source>
        <dbReference type="Proteomes" id="UP001210865"/>
    </source>
</evidence>
<evidence type="ECO:0000256" key="4">
    <source>
        <dbReference type="SAM" id="SignalP"/>
    </source>
</evidence>
<protein>
    <submittedName>
        <fullName evidence="6">Transglycosylase SLT domain-containing protein</fullName>
    </submittedName>
</protein>
<proteinExistence type="inferred from homology"/>
<keyword evidence="3 4" id="KW-0732">Signal</keyword>
<evidence type="ECO:0000259" key="5">
    <source>
        <dbReference type="Pfam" id="PF01464"/>
    </source>
</evidence>
<dbReference type="InterPro" id="IPR008939">
    <property type="entry name" value="Lytic_TGlycosylase_superhlx_U"/>
</dbReference>
<comment type="similarity">
    <text evidence="2">Belongs to the virb1 family.</text>
</comment>
<dbReference type="Pfam" id="PF01464">
    <property type="entry name" value="SLT"/>
    <property type="match status" value="1"/>
</dbReference>
<evidence type="ECO:0000313" key="6">
    <source>
        <dbReference type="EMBL" id="WBO24163.1"/>
    </source>
</evidence>
<dbReference type="Gene3D" id="1.25.20.10">
    <property type="entry name" value="Bacterial muramidases"/>
    <property type="match status" value="1"/>
</dbReference>
<keyword evidence="7" id="KW-1185">Reference proteome</keyword>
<evidence type="ECO:0000256" key="3">
    <source>
        <dbReference type="ARBA" id="ARBA00022729"/>
    </source>
</evidence>
<dbReference type="RefSeq" id="WP_270078792.1">
    <property type="nucleotide sequence ID" value="NZ_CP115174.1"/>
</dbReference>
<reference evidence="6 7" key="1">
    <citation type="submission" date="2022-12" db="EMBL/GenBank/DDBJ databases">
        <title>Sphingomonas abieness sp. nov., an endophytic bacterium isolated from Abies koreana.</title>
        <authorList>
            <person name="Jiang L."/>
            <person name="Lee J."/>
        </authorList>
    </citation>
    <scope>NUCLEOTIDE SEQUENCE [LARGE SCALE GENOMIC DNA]</scope>
    <source>
        <strain evidence="7">PAMB 00755</strain>
    </source>
</reference>
<name>A0ABY7NU46_9SPHN</name>
<dbReference type="PANTHER" id="PTHR37423">
    <property type="entry name" value="SOLUBLE LYTIC MUREIN TRANSGLYCOSYLASE-RELATED"/>
    <property type="match status" value="1"/>
</dbReference>
<dbReference type="Gene3D" id="1.10.530.10">
    <property type="match status" value="1"/>
</dbReference>
<feature type="signal peptide" evidence="4">
    <location>
        <begin position="1"/>
        <end position="16"/>
    </location>
</feature>
<accession>A0ABY7NU46</accession>
<feature type="chain" id="PRO_5046722743" evidence="4">
    <location>
        <begin position="17"/>
        <end position="677"/>
    </location>
</feature>
<dbReference type="InterPro" id="IPR023346">
    <property type="entry name" value="Lysozyme-like_dom_sf"/>
</dbReference>
<comment type="similarity">
    <text evidence="1">Belongs to the transglycosylase Slt family.</text>
</comment>
<dbReference type="EMBL" id="CP115174">
    <property type="protein sequence ID" value="WBO24163.1"/>
    <property type="molecule type" value="Genomic_DNA"/>
</dbReference>
<sequence length="677" mass="73106">MMIAPFALLAAAAVGASLTPQQVAWYRAQLGVSGAMPASATGYTYAQPYASSAGLQTDPIAEALVQWRRLRQSSNLLFQDYANFLIAHPGWPGESAMRKMAEQQIQADVTPPDAVIAFLTRFPPQTGAAQLRLAEALFARGRAAEAQAAARAAWVSGQLNLVDEGRLTTSFGASLTQDDQDKRMEVLLWGRNTAAAQRQILLVSPARRALYMARLAYQLRSPDAAAQGAALGATANGDAGYLVDRSTWLRMTGQEGVARMEMAQPHRLDAPAYDGRRFMEQQLSFARGAANDGNWAQAYAIASQLTDIYPIGADLRALPFAQRDVYTSLAWLAGTAAMQKLGRPADAIVMFRLYGDAAQSPSSRAKGYYWAGRASLAAHDEAGSQSYFANAAAFPDQFYGQLALERIGRPTPAPATADYSQIPEADRAAFEAREVVRAARILGQLGDWSDQSQFMRTIGASAQLSDTDHLLVANLARELGRMDLGVMAERAAKPESASDYVRSGFPTLPVPQDIANSFSFIHGIMRQESQFDRQAVSGAGARGMMQLMPTTAREQASQMGLPYDYMRLTNDPGFNMELGTAYFGRMMDAFGGNYVLAIAAYNAGAGNVRKWIATNGDPRSGGVDPVDWIEAIPFGETRGYVQNVLANAVVYDTIAPLRAGQSNANRLSYYLSKSTPG</sequence>
<organism evidence="6 7">
    <name type="scientific">Sphingomonas abietis</name>
    <dbReference type="NCBI Taxonomy" id="3012344"/>
    <lineage>
        <taxon>Bacteria</taxon>
        <taxon>Pseudomonadati</taxon>
        <taxon>Pseudomonadota</taxon>
        <taxon>Alphaproteobacteria</taxon>
        <taxon>Sphingomonadales</taxon>
        <taxon>Sphingomonadaceae</taxon>
        <taxon>Sphingomonas</taxon>
    </lineage>
</organism>
<dbReference type="SUPFAM" id="SSF53955">
    <property type="entry name" value="Lysozyme-like"/>
    <property type="match status" value="1"/>
</dbReference>
<dbReference type="SUPFAM" id="SSF48435">
    <property type="entry name" value="Bacterial muramidases"/>
    <property type="match status" value="1"/>
</dbReference>
<dbReference type="CDD" id="cd13401">
    <property type="entry name" value="Slt70-like"/>
    <property type="match status" value="1"/>
</dbReference>
<gene>
    <name evidence="6" type="ORF">PBT88_08685</name>
</gene>
<evidence type="ECO:0000256" key="1">
    <source>
        <dbReference type="ARBA" id="ARBA00007734"/>
    </source>
</evidence>
<dbReference type="Proteomes" id="UP001210865">
    <property type="component" value="Chromosome"/>
</dbReference>
<dbReference type="PANTHER" id="PTHR37423:SF2">
    <property type="entry name" value="MEMBRANE-BOUND LYTIC MUREIN TRANSGLYCOSYLASE C"/>
    <property type="match status" value="1"/>
</dbReference>